<gene>
    <name evidence="1" type="ORF">Abor_031_081</name>
</gene>
<comment type="caution">
    <text evidence="1">The sequence shown here is derived from an EMBL/GenBank/DDBJ whole genome shotgun (WGS) entry which is preliminary data.</text>
</comment>
<keyword evidence="2" id="KW-1185">Reference proteome</keyword>
<proteinExistence type="predicted"/>
<sequence length="71" mass="8150">MNSRLQINEHNYSREISGKTVNVVYLEINRKFTFGSITVNGLPPLRPMDGTFHSRDEIEAEVIKIVNNMKS</sequence>
<evidence type="ECO:0000313" key="1">
    <source>
        <dbReference type="EMBL" id="GAN66915.1"/>
    </source>
</evidence>
<accession>A0A6N3STF7</accession>
<organism evidence="1 2">
    <name type="scientific">Acetobacter orientalis</name>
    <dbReference type="NCBI Taxonomy" id="146474"/>
    <lineage>
        <taxon>Bacteria</taxon>
        <taxon>Pseudomonadati</taxon>
        <taxon>Pseudomonadota</taxon>
        <taxon>Alphaproteobacteria</taxon>
        <taxon>Acetobacterales</taxon>
        <taxon>Acetobacteraceae</taxon>
        <taxon>Acetobacter</taxon>
    </lineage>
</organism>
<name>A0A0D6NMR1_9PROT</name>
<accession>A0A0D6NMR1</accession>
<dbReference type="AlphaFoldDB" id="A0A0D6NMR1"/>
<dbReference type="STRING" id="1231341.Abor_031_081"/>
<dbReference type="Proteomes" id="UP000032670">
    <property type="component" value="Unassembled WGS sequence"/>
</dbReference>
<protein>
    <submittedName>
        <fullName evidence="1">Uncharacterized protein</fullName>
    </submittedName>
</protein>
<reference evidence="1 2" key="1">
    <citation type="submission" date="2012-11" db="EMBL/GenBank/DDBJ databases">
        <title>Whole genome sequence of Acetobacter orientalis 21F-2.</title>
        <authorList>
            <person name="Azuma Y."/>
            <person name="Higashiura N."/>
            <person name="Hirakawa H."/>
            <person name="Matsushita K."/>
        </authorList>
    </citation>
    <scope>NUCLEOTIDE SEQUENCE [LARGE SCALE GENOMIC DNA]</scope>
    <source>
        <strain evidence="1 2">21F-2</strain>
    </source>
</reference>
<evidence type="ECO:0000313" key="2">
    <source>
        <dbReference type="Proteomes" id="UP000032670"/>
    </source>
</evidence>
<dbReference type="EMBL" id="BAMX01000031">
    <property type="protein sequence ID" value="GAN66915.1"/>
    <property type="molecule type" value="Genomic_DNA"/>
</dbReference>